<proteinExistence type="predicted"/>
<dbReference type="Proteomes" id="UP001375382">
    <property type="component" value="Unassembled WGS sequence"/>
</dbReference>
<comment type="caution">
    <text evidence="1">The sequence shown here is derived from an EMBL/GenBank/DDBJ whole genome shotgun (WGS) entry which is preliminary data.</text>
</comment>
<name>A0ABU8C4X9_9GAMM</name>
<evidence type="ECO:0000313" key="2">
    <source>
        <dbReference type="Proteomes" id="UP001375382"/>
    </source>
</evidence>
<dbReference type="InterPro" id="IPR025409">
    <property type="entry name" value="DUF4303"/>
</dbReference>
<keyword evidence="2" id="KW-1185">Reference proteome</keyword>
<reference evidence="1 2" key="1">
    <citation type="journal article" date="2023" name="Ecotoxicol. Environ. Saf.">
        <title>Mercury remediation potential of mercury-resistant strain Rheinheimera metallidurans sp. nov. isolated from a municipal waste dumping site.</title>
        <authorList>
            <person name="Yadav V."/>
            <person name="Manjhi A."/>
            <person name="Vadakedath N."/>
        </authorList>
    </citation>
    <scope>NUCLEOTIDE SEQUENCE [LARGE SCALE GENOMIC DNA]</scope>
    <source>
        <strain evidence="1 2">E-49</strain>
    </source>
</reference>
<dbReference type="EMBL" id="JALAAR010000004">
    <property type="protein sequence ID" value="MEH8016731.1"/>
    <property type="molecule type" value="Genomic_DNA"/>
</dbReference>
<evidence type="ECO:0000313" key="1">
    <source>
        <dbReference type="EMBL" id="MEH8016731.1"/>
    </source>
</evidence>
<accession>A0ABU8C4X9</accession>
<organism evidence="1 2">
    <name type="scientific">Rheinheimera muenzenbergensis</name>
    <dbReference type="NCBI Taxonomy" id="1193628"/>
    <lineage>
        <taxon>Bacteria</taxon>
        <taxon>Pseudomonadati</taxon>
        <taxon>Pseudomonadota</taxon>
        <taxon>Gammaproteobacteria</taxon>
        <taxon>Chromatiales</taxon>
        <taxon>Chromatiaceae</taxon>
        <taxon>Rheinheimera</taxon>
    </lineage>
</organism>
<dbReference type="Pfam" id="PF14136">
    <property type="entry name" value="DUF4303"/>
    <property type="match status" value="1"/>
</dbReference>
<protein>
    <submittedName>
        <fullName evidence="1">DUF4303 domain-containing protein</fullName>
    </submittedName>
</protein>
<gene>
    <name evidence="1" type="ORF">MN202_05785</name>
</gene>
<dbReference type="RefSeq" id="WP_335735149.1">
    <property type="nucleotide sequence ID" value="NZ_JALAAR010000004.1"/>
</dbReference>
<sequence>MQTKTETTLAMLLERLSSTLAQEVPAALSTLLKENHQHRIYNIGLYYAAGSWSYCLPTLASEAGLARAAEAYAVHSMLAVADIKQQLRWSPCDSPHHSDEALEYMMPETQEALEALAEYCDDLYDFDNDNFDQSDAEIEHIQHNIHACVINELKKAVSHPAMHDYIAQGGLITLQAGDSSHEDFLADVSAIMGEAAQKRVEHELSLANELYEKEQAMRQALTEEQLLQQQATTLSIADFEQIINGFSPEFVEKDGGIYLKSERRLPLYTDSEQEALYNRLSLWEMLKPSEHYDELYQKLAGIHGLKPMKLDLLPGIARALATKLKTELRLSFPHKKFKVYICVSRLSLCRIEFCTERYDGFDFHITSDEVLPGVQEII</sequence>